<comment type="caution">
    <text evidence="4">The sequence shown here is derived from an EMBL/GenBank/DDBJ whole genome shotgun (WGS) entry which is preliminary data.</text>
</comment>
<dbReference type="KEGG" id="blac:94352346"/>
<accession>A0A976FHK1</accession>
<feature type="signal peptide" evidence="2">
    <location>
        <begin position="1"/>
        <end position="20"/>
    </location>
</feature>
<evidence type="ECO:0000313" key="4">
    <source>
        <dbReference type="EMBL" id="TDH66955.1"/>
    </source>
</evidence>
<evidence type="ECO:0000259" key="3">
    <source>
        <dbReference type="PROSITE" id="PS51164"/>
    </source>
</evidence>
<dbReference type="InterPro" id="IPR035971">
    <property type="entry name" value="CBD_sf"/>
</dbReference>
<gene>
    <name evidence="4" type="ORF">CCR75_008625</name>
</gene>
<name>A0A976FHK1_BRELC</name>
<evidence type="ECO:0000256" key="1">
    <source>
        <dbReference type="ARBA" id="ARBA00022729"/>
    </source>
</evidence>
<dbReference type="Proteomes" id="UP000294530">
    <property type="component" value="Unassembled WGS sequence"/>
</dbReference>
<reference evidence="4 5" key="1">
    <citation type="journal article" date="2021" name="Genome Biol.">
        <title>AFLAP: assembly-free linkage analysis pipeline using k-mers from genome sequencing data.</title>
        <authorList>
            <person name="Fletcher K."/>
            <person name="Zhang L."/>
            <person name="Gil J."/>
            <person name="Han R."/>
            <person name="Cavanaugh K."/>
            <person name="Michelmore R."/>
        </authorList>
    </citation>
    <scope>NUCLEOTIDE SEQUENCE [LARGE SCALE GENOMIC DNA]</scope>
    <source>
        <strain evidence="4 5">SF5</strain>
    </source>
</reference>
<feature type="domain" description="CBM1" evidence="3">
    <location>
        <begin position="76"/>
        <end position="112"/>
    </location>
</feature>
<dbReference type="SUPFAM" id="SSF57180">
    <property type="entry name" value="Cellulose-binding domain"/>
    <property type="match status" value="1"/>
</dbReference>
<dbReference type="Pfam" id="PF00734">
    <property type="entry name" value="CBM_1"/>
    <property type="match status" value="1"/>
</dbReference>
<organism evidence="4 5">
    <name type="scientific">Bremia lactucae</name>
    <name type="common">Lettuce downy mildew</name>
    <dbReference type="NCBI Taxonomy" id="4779"/>
    <lineage>
        <taxon>Eukaryota</taxon>
        <taxon>Sar</taxon>
        <taxon>Stramenopiles</taxon>
        <taxon>Oomycota</taxon>
        <taxon>Peronosporomycetes</taxon>
        <taxon>Peronosporales</taxon>
        <taxon>Peronosporaceae</taxon>
        <taxon>Bremia</taxon>
    </lineage>
</organism>
<keyword evidence="1 2" id="KW-0732">Signal</keyword>
<dbReference type="GO" id="GO:0005975">
    <property type="term" value="P:carbohydrate metabolic process"/>
    <property type="evidence" value="ECO:0007669"/>
    <property type="project" value="InterPro"/>
</dbReference>
<proteinExistence type="predicted"/>
<dbReference type="EMBL" id="SHOA02000006">
    <property type="protein sequence ID" value="TDH66955.1"/>
    <property type="molecule type" value="Genomic_DNA"/>
</dbReference>
<dbReference type="AlphaFoldDB" id="A0A976FHK1"/>
<dbReference type="PROSITE" id="PS51164">
    <property type="entry name" value="CBM1_2"/>
    <property type="match status" value="1"/>
</dbReference>
<feature type="chain" id="PRO_5036962676" description="CBM1 domain-containing protein" evidence="2">
    <location>
        <begin position="21"/>
        <end position="126"/>
    </location>
</feature>
<keyword evidence="5" id="KW-1185">Reference proteome</keyword>
<dbReference type="GO" id="GO:0005576">
    <property type="term" value="C:extracellular region"/>
    <property type="evidence" value="ECO:0007669"/>
    <property type="project" value="InterPro"/>
</dbReference>
<dbReference type="GO" id="GO:0030248">
    <property type="term" value="F:cellulose binding"/>
    <property type="evidence" value="ECO:0007669"/>
    <property type="project" value="InterPro"/>
</dbReference>
<protein>
    <recommendedName>
        <fullName evidence="3">CBM1 domain-containing protein</fullName>
    </recommendedName>
</protein>
<evidence type="ECO:0000256" key="2">
    <source>
        <dbReference type="SAM" id="SignalP"/>
    </source>
</evidence>
<dbReference type="InterPro" id="IPR000254">
    <property type="entry name" value="CBD"/>
</dbReference>
<dbReference type="OrthoDB" id="127746at2759"/>
<sequence>MTLLRLLTALVLLSTTMIEAGNLRSQQDDDGLIQSHSGSSSVGIVEQIRDEDAILDSALSQDSSAINDAVLRDKTDDVRAWAQCGGLYYLGETKCQQHTSCKQLSDFISICFPKSRPTENIVRLEL</sequence>
<evidence type="ECO:0000313" key="5">
    <source>
        <dbReference type="Proteomes" id="UP000294530"/>
    </source>
</evidence>
<dbReference type="GeneID" id="94352346"/>
<dbReference type="RefSeq" id="XP_067816454.1">
    <property type="nucleotide sequence ID" value="XM_067966675.1"/>
</dbReference>